<dbReference type="InterPro" id="IPR002491">
    <property type="entry name" value="ABC_transptr_periplasmic_BD"/>
</dbReference>
<feature type="site" description="Important for BtuC binding" evidence="5">
    <location>
        <position position="75"/>
    </location>
</feature>
<comment type="subunit">
    <text evidence="5">The complex is composed of two ATP-binding proteins (BtuD), two transmembrane proteins (BtuC) and a solute-binding protein (BtuF).</text>
</comment>
<name>A0A3N9TGU6_9VIBR</name>
<evidence type="ECO:0000256" key="1">
    <source>
        <dbReference type="ARBA" id="ARBA00022448"/>
    </source>
</evidence>
<dbReference type="CDD" id="cd01144">
    <property type="entry name" value="BtuF"/>
    <property type="match status" value="1"/>
</dbReference>
<reference evidence="7 8" key="1">
    <citation type="submission" date="2018-11" db="EMBL/GenBank/DDBJ databases">
        <title>Vibrio LJC006 sp. nov., isolated from seawater during the bloom of the enteromorpha.</title>
        <authorList>
            <person name="Liang J."/>
        </authorList>
    </citation>
    <scope>NUCLEOTIDE SEQUENCE [LARGE SCALE GENOMIC DNA]</scope>
    <source>
        <strain evidence="7 8">LJC006</strain>
    </source>
</reference>
<evidence type="ECO:0000256" key="4">
    <source>
        <dbReference type="ARBA" id="ARBA00023157"/>
    </source>
</evidence>
<keyword evidence="2 5" id="KW-0732">Signal</keyword>
<dbReference type="GO" id="GO:0015889">
    <property type="term" value="P:cobalamin transport"/>
    <property type="evidence" value="ECO:0007669"/>
    <property type="project" value="UniProtKB-UniRule"/>
</dbReference>
<comment type="subcellular location">
    <subcellularLocation>
        <location evidence="5">Periplasm</location>
    </subcellularLocation>
</comment>
<comment type="similarity">
    <text evidence="5">Belongs to the BtuF family.</text>
</comment>
<feature type="domain" description="Fe/B12 periplasmic-binding" evidence="6">
    <location>
        <begin position="26"/>
        <end position="272"/>
    </location>
</feature>
<feature type="chain" id="PRO_5018340517" description="Vitamin B12-binding protein" evidence="5">
    <location>
        <begin position="21"/>
        <end position="279"/>
    </location>
</feature>
<dbReference type="Proteomes" id="UP000281112">
    <property type="component" value="Unassembled WGS sequence"/>
</dbReference>
<comment type="function">
    <text evidence="5">Part of the ABC transporter complex BtuCDF involved in vitamin B12 import. Binds vitamin B12 and delivers it to the periplasmic surface of BtuC.</text>
</comment>
<dbReference type="PANTHER" id="PTHR30535:SF34">
    <property type="entry name" value="MOLYBDATE-BINDING PROTEIN MOLA"/>
    <property type="match status" value="1"/>
</dbReference>
<evidence type="ECO:0000313" key="8">
    <source>
        <dbReference type="Proteomes" id="UP000281112"/>
    </source>
</evidence>
<evidence type="ECO:0000256" key="3">
    <source>
        <dbReference type="ARBA" id="ARBA00022764"/>
    </source>
</evidence>
<dbReference type="OrthoDB" id="6495095at2"/>
<comment type="caution">
    <text evidence="5">Lacks conserved residue(s) required for the propagation of feature annotation.</text>
</comment>
<dbReference type="InterPro" id="IPR023544">
    <property type="entry name" value="ABC_transptr_vit_B12-bd"/>
</dbReference>
<dbReference type="PROSITE" id="PS50983">
    <property type="entry name" value="FE_B12_PBP"/>
    <property type="match status" value="1"/>
</dbReference>
<keyword evidence="4" id="KW-1015">Disulfide bond</keyword>
<keyword evidence="8" id="KW-1185">Reference proteome</keyword>
<dbReference type="NCBIfam" id="NF002894">
    <property type="entry name" value="PRK03379.1"/>
    <property type="match status" value="1"/>
</dbReference>
<organism evidence="7 8">
    <name type="scientific">Vibrio viridaestus</name>
    <dbReference type="NCBI Taxonomy" id="2487322"/>
    <lineage>
        <taxon>Bacteria</taxon>
        <taxon>Pseudomonadati</taxon>
        <taxon>Pseudomonadota</taxon>
        <taxon>Gammaproteobacteria</taxon>
        <taxon>Vibrionales</taxon>
        <taxon>Vibrionaceae</taxon>
        <taxon>Vibrio</taxon>
    </lineage>
</organism>
<dbReference type="GO" id="GO:0071281">
    <property type="term" value="P:cellular response to iron ion"/>
    <property type="evidence" value="ECO:0007669"/>
    <property type="project" value="TreeGrafter"/>
</dbReference>
<dbReference type="HAMAP" id="MF_01000">
    <property type="entry name" value="BtuF"/>
    <property type="match status" value="1"/>
</dbReference>
<dbReference type="NCBIfam" id="NF038402">
    <property type="entry name" value="TroA_like"/>
    <property type="match status" value="1"/>
</dbReference>
<dbReference type="InterPro" id="IPR054828">
    <property type="entry name" value="Vit_B12_bind_prot"/>
</dbReference>
<dbReference type="SUPFAM" id="SSF53807">
    <property type="entry name" value="Helical backbone' metal receptor"/>
    <property type="match status" value="1"/>
</dbReference>
<evidence type="ECO:0000259" key="6">
    <source>
        <dbReference type="PROSITE" id="PS50983"/>
    </source>
</evidence>
<evidence type="ECO:0000256" key="5">
    <source>
        <dbReference type="HAMAP-Rule" id="MF_01000"/>
    </source>
</evidence>
<dbReference type="PANTHER" id="PTHR30535">
    <property type="entry name" value="VITAMIN B12-BINDING PROTEIN"/>
    <property type="match status" value="1"/>
</dbReference>
<comment type="caution">
    <text evidence="7">The sequence shown here is derived from an EMBL/GenBank/DDBJ whole genome shotgun (WGS) entry which is preliminary data.</text>
</comment>
<feature type="signal peptide" evidence="5">
    <location>
        <begin position="1"/>
        <end position="20"/>
    </location>
</feature>
<dbReference type="AlphaFoldDB" id="A0A3N9TGU6"/>
<dbReference type="InterPro" id="IPR050902">
    <property type="entry name" value="ABC_Transporter_SBP"/>
</dbReference>
<dbReference type="GO" id="GO:0031419">
    <property type="term" value="F:cobalamin binding"/>
    <property type="evidence" value="ECO:0007669"/>
    <property type="project" value="InterPro"/>
</dbReference>
<proteinExistence type="inferred from homology"/>
<accession>A0A3N9TGU6</accession>
<keyword evidence="3 5" id="KW-0574">Periplasm</keyword>
<feature type="site" description="Important for BtuC binding" evidence="5">
    <location>
        <position position="205"/>
    </location>
</feature>
<dbReference type="GO" id="GO:0042597">
    <property type="term" value="C:periplasmic space"/>
    <property type="evidence" value="ECO:0007669"/>
    <property type="project" value="UniProtKB-SubCell"/>
</dbReference>
<protein>
    <recommendedName>
        <fullName evidence="5">Vitamin B12-binding protein</fullName>
    </recommendedName>
</protein>
<sequence precursor="true">MRFSYVVASTLLLFSHYIFASSDVHRIITLAPHATELAYAAGLGDKIVGVSDRSDYPPEAQSKPKVANYKGINIEKILALQPDLVISWPAGNPVKEVNKLKQMGVVMYDSRTQTLDDIATNIEELSQYADDPAIGKRNAQDFRNQLDALRKNYQDARKVSYFYQLSEKPIITMGQGSWPSEVFTFCGGVNVFADSPSPYPQVGLEQVVIAQPEVIFNSRHAVKDSSMWQSWTQIPAVKNHYIWTLNSDWINRPTPRTIEAIKEVCRYFDQVRKRTNSQP</sequence>
<dbReference type="Pfam" id="PF01497">
    <property type="entry name" value="Peripla_BP_2"/>
    <property type="match status" value="1"/>
</dbReference>
<dbReference type="RefSeq" id="WP_124937382.1">
    <property type="nucleotide sequence ID" value="NZ_RJVQ01000004.1"/>
</dbReference>
<evidence type="ECO:0000313" key="7">
    <source>
        <dbReference type="EMBL" id="RQW62983.1"/>
    </source>
</evidence>
<keyword evidence="1 5" id="KW-0813">Transport</keyword>
<gene>
    <name evidence="5 7" type="primary">btuF</name>
    <name evidence="7" type="ORF">EES38_11745</name>
</gene>
<dbReference type="Gene3D" id="3.40.50.1980">
    <property type="entry name" value="Nitrogenase molybdenum iron protein domain"/>
    <property type="match status" value="2"/>
</dbReference>
<dbReference type="EMBL" id="RJVQ01000004">
    <property type="protein sequence ID" value="RQW62983.1"/>
    <property type="molecule type" value="Genomic_DNA"/>
</dbReference>
<evidence type="ECO:0000256" key="2">
    <source>
        <dbReference type="ARBA" id="ARBA00022729"/>
    </source>
</evidence>